<dbReference type="InterPro" id="IPR005995">
    <property type="entry name" value="Pgm_bpd_ind"/>
</dbReference>
<sequence length="283" mass="30979">ASGVTKKIVSKLKDPSCSLVIANLANVDVVGHIEDKAAVINAVEAVDGELGKIIENCRWNKVTLIVTADHGTVEEWLYPDGQINTGHTRNAVPFVLADFSVKKPKNRMLCLKGELADVAPTILELMGLDKPDEMTAKSLLGKNDEQNNPADKILLLILDGWGLRNEKKGNLIAEARTPIFDSLWSSFPHIRLKASGETVGMPEHTVGNSESGHLHLGAGRRILLDRVRIDNAIEDGTFFHNESFLWAIEGAKQQNKALHLLGIVSHYSSHGTIKHLFALLKLV</sequence>
<feature type="domain" description="Metalloenzyme" evidence="1">
    <location>
        <begin position="3"/>
        <end position="130"/>
    </location>
</feature>
<evidence type="ECO:0000313" key="2">
    <source>
        <dbReference type="EMBL" id="GAG93263.1"/>
    </source>
</evidence>
<dbReference type="SUPFAM" id="SSF64158">
    <property type="entry name" value="2,3-Bisphosphoglycerate-independent phosphoglycerate mutase, substrate-binding domain"/>
    <property type="match status" value="1"/>
</dbReference>
<gene>
    <name evidence="2" type="ORF">S01H4_44708</name>
</gene>
<dbReference type="InterPro" id="IPR006124">
    <property type="entry name" value="Metalloenzyme"/>
</dbReference>
<dbReference type="Pfam" id="PF01676">
    <property type="entry name" value="Metalloenzyme"/>
    <property type="match status" value="2"/>
</dbReference>
<dbReference type="InterPro" id="IPR017850">
    <property type="entry name" value="Alkaline_phosphatase_core_sf"/>
</dbReference>
<dbReference type="Gene3D" id="3.40.720.10">
    <property type="entry name" value="Alkaline Phosphatase, subunit A"/>
    <property type="match status" value="2"/>
</dbReference>
<dbReference type="AlphaFoldDB" id="X1CA55"/>
<dbReference type="GO" id="GO:0006096">
    <property type="term" value="P:glycolytic process"/>
    <property type="evidence" value="ECO:0007669"/>
    <property type="project" value="UniProtKB-UniPathway"/>
</dbReference>
<organism evidence="2">
    <name type="scientific">marine sediment metagenome</name>
    <dbReference type="NCBI Taxonomy" id="412755"/>
    <lineage>
        <taxon>unclassified sequences</taxon>
        <taxon>metagenomes</taxon>
        <taxon>ecological metagenomes</taxon>
    </lineage>
</organism>
<name>X1CA55_9ZZZZ</name>
<dbReference type="EMBL" id="BART01024816">
    <property type="protein sequence ID" value="GAG93263.1"/>
    <property type="molecule type" value="Genomic_DNA"/>
</dbReference>
<evidence type="ECO:0000259" key="1">
    <source>
        <dbReference type="Pfam" id="PF01676"/>
    </source>
</evidence>
<accession>X1CA55</accession>
<dbReference type="PANTHER" id="PTHR31637:SF0">
    <property type="entry name" value="2,3-BISPHOSPHOGLYCERATE-INDEPENDENT PHOSPHOGLYCERATE MUTASE"/>
    <property type="match status" value="1"/>
</dbReference>
<feature type="domain" description="Metalloenzyme" evidence="1">
    <location>
        <begin position="152"/>
        <end position="254"/>
    </location>
</feature>
<dbReference type="InterPro" id="IPR036646">
    <property type="entry name" value="PGAM_B_sf"/>
</dbReference>
<proteinExistence type="predicted"/>
<feature type="non-terminal residue" evidence="2">
    <location>
        <position position="1"/>
    </location>
</feature>
<dbReference type="GO" id="GO:0005829">
    <property type="term" value="C:cytosol"/>
    <property type="evidence" value="ECO:0007669"/>
    <property type="project" value="TreeGrafter"/>
</dbReference>
<dbReference type="PANTHER" id="PTHR31637">
    <property type="entry name" value="2,3-BISPHOSPHOGLYCERATE-INDEPENDENT PHOSPHOGLYCERATE MUTASE"/>
    <property type="match status" value="1"/>
</dbReference>
<feature type="non-terminal residue" evidence="2">
    <location>
        <position position="283"/>
    </location>
</feature>
<comment type="caution">
    <text evidence="2">The sequence shown here is derived from an EMBL/GenBank/DDBJ whole genome shotgun (WGS) entry which is preliminary data.</text>
</comment>
<dbReference type="GO" id="GO:0004619">
    <property type="term" value="F:phosphoglycerate mutase activity"/>
    <property type="evidence" value="ECO:0007669"/>
    <property type="project" value="UniProtKB-EC"/>
</dbReference>
<dbReference type="GO" id="GO:0006007">
    <property type="term" value="P:glucose catabolic process"/>
    <property type="evidence" value="ECO:0007669"/>
    <property type="project" value="InterPro"/>
</dbReference>
<reference evidence="2" key="1">
    <citation type="journal article" date="2014" name="Front. Microbiol.">
        <title>High frequency of phylogenetically diverse reductive dehalogenase-homologous genes in deep subseafloor sedimentary metagenomes.</title>
        <authorList>
            <person name="Kawai M."/>
            <person name="Futagami T."/>
            <person name="Toyoda A."/>
            <person name="Takaki Y."/>
            <person name="Nishi S."/>
            <person name="Hori S."/>
            <person name="Arai W."/>
            <person name="Tsubouchi T."/>
            <person name="Morono Y."/>
            <person name="Uchiyama I."/>
            <person name="Ito T."/>
            <person name="Fujiyama A."/>
            <person name="Inagaki F."/>
            <person name="Takami H."/>
        </authorList>
    </citation>
    <scope>NUCLEOTIDE SEQUENCE</scope>
    <source>
        <strain evidence="2">Expedition CK06-06</strain>
    </source>
</reference>
<dbReference type="GO" id="GO:0030145">
    <property type="term" value="F:manganese ion binding"/>
    <property type="evidence" value="ECO:0007669"/>
    <property type="project" value="InterPro"/>
</dbReference>
<protein>
    <recommendedName>
        <fullName evidence="1">Metalloenzyme domain-containing protein</fullName>
    </recommendedName>
</protein>
<dbReference type="SUPFAM" id="SSF53649">
    <property type="entry name" value="Alkaline phosphatase-like"/>
    <property type="match status" value="2"/>
</dbReference>
<dbReference type="Gene3D" id="3.40.1450.10">
    <property type="entry name" value="BPG-independent phosphoglycerate mutase, domain B"/>
    <property type="match status" value="1"/>
</dbReference>
<dbReference type="UniPathway" id="UPA00109">
    <property type="reaction ID" value="UER00186"/>
</dbReference>